<name>A0A1I7UE01_9PELO</name>
<dbReference type="Proteomes" id="UP000095282">
    <property type="component" value="Unplaced"/>
</dbReference>
<dbReference type="PANTHER" id="PTHR22943:SF137">
    <property type="entry name" value="SEVEN TM RECEPTOR"/>
    <property type="match status" value="1"/>
</dbReference>
<dbReference type="Pfam" id="PF10326">
    <property type="entry name" value="7TM_GPCR_Str"/>
    <property type="match status" value="1"/>
</dbReference>
<dbReference type="STRING" id="1561998.A0A1I7UE01"/>
<organism evidence="2 3">
    <name type="scientific">Caenorhabditis tropicalis</name>
    <dbReference type="NCBI Taxonomy" id="1561998"/>
    <lineage>
        <taxon>Eukaryota</taxon>
        <taxon>Metazoa</taxon>
        <taxon>Ecdysozoa</taxon>
        <taxon>Nematoda</taxon>
        <taxon>Chromadorea</taxon>
        <taxon>Rhabditida</taxon>
        <taxon>Rhabditina</taxon>
        <taxon>Rhabditomorpha</taxon>
        <taxon>Rhabditoidea</taxon>
        <taxon>Rhabditidae</taxon>
        <taxon>Peloderinae</taxon>
        <taxon>Caenorhabditis</taxon>
    </lineage>
</organism>
<dbReference type="InterPro" id="IPR019428">
    <property type="entry name" value="7TM_GPCR_serpentine_rcpt_Str"/>
</dbReference>
<accession>A0A1I7UE01</accession>
<reference evidence="3" key="1">
    <citation type="submission" date="2016-11" db="UniProtKB">
        <authorList>
            <consortium name="WormBaseParasite"/>
        </authorList>
    </citation>
    <scope>IDENTIFICATION</scope>
</reference>
<dbReference type="PANTHER" id="PTHR22943">
    <property type="entry name" value="7-TRANSMEMBRANE DOMAIN RECEPTOR C.ELEGANS"/>
    <property type="match status" value="1"/>
</dbReference>
<feature type="transmembrane region" description="Helical" evidence="1">
    <location>
        <begin position="6"/>
        <end position="33"/>
    </location>
</feature>
<keyword evidence="1" id="KW-0812">Transmembrane</keyword>
<feature type="transmembrane region" description="Helical" evidence="1">
    <location>
        <begin position="93"/>
        <end position="115"/>
    </location>
</feature>
<dbReference type="AlphaFoldDB" id="A0A1I7UE01"/>
<proteinExistence type="predicted"/>
<dbReference type="eggNOG" id="ENOG502THG6">
    <property type="taxonomic scope" value="Eukaryota"/>
</dbReference>
<keyword evidence="1" id="KW-0472">Membrane</keyword>
<dbReference type="SUPFAM" id="SSF81321">
    <property type="entry name" value="Family A G protein-coupled receptor-like"/>
    <property type="match status" value="1"/>
</dbReference>
<feature type="transmembrane region" description="Helical" evidence="1">
    <location>
        <begin position="205"/>
        <end position="225"/>
    </location>
</feature>
<feature type="transmembrane region" description="Helical" evidence="1">
    <location>
        <begin position="45"/>
        <end position="63"/>
    </location>
</feature>
<evidence type="ECO:0000313" key="2">
    <source>
        <dbReference type="Proteomes" id="UP000095282"/>
    </source>
</evidence>
<dbReference type="GO" id="GO:0038022">
    <property type="term" value="F:G protein-coupled olfactory receptor activity"/>
    <property type="evidence" value="ECO:0007669"/>
    <property type="project" value="TreeGrafter"/>
</dbReference>
<feature type="transmembrane region" description="Helical" evidence="1">
    <location>
        <begin position="135"/>
        <end position="155"/>
    </location>
</feature>
<evidence type="ECO:0000313" key="3">
    <source>
        <dbReference type="WBParaSite" id="Csp11.Scaffold629.g8370.t1"/>
    </source>
</evidence>
<evidence type="ECO:0000256" key="1">
    <source>
        <dbReference type="SAM" id="Phobius"/>
    </source>
</evidence>
<protein>
    <submittedName>
        <fullName evidence="3">GMT</fullName>
    </submittedName>
</protein>
<sequence>MCSHFWLQLTFLAECIGISLSSTSNFILFLMILETPRKKFGSYKYLMLSFAALGIFYSCGNFITKPNVILTKTSFAVFTELGNYGLTKGIGTIVVSCSASIYGLMLSLLCVQFYYRFIAVTSPMTLSTKFTLKTSPIYIILVFSNTATWGLVSYYLNGPTPEKDRELAPAFISLYCLAPGEYSYIGAKFFNLTETNERVYHFQPFIGTACSAFVLLATFSIAAYLGMRTYRSLKNLGTSQAHKELQNQLF</sequence>
<keyword evidence="2" id="KW-1185">Reference proteome</keyword>
<dbReference type="GO" id="GO:0042048">
    <property type="term" value="P:olfactory behavior"/>
    <property type="evidence" value="ECO:0007669"/>
    <property type="project" value="TreeGrafter"/>
</dbReference>
<dbReference type="WBParaSite" id="Csp11.Scaffold629.g8370.t1">
    <property type="protein sequence ID" value="Csp11.Scaffold629.g8370.t1"/>
    <property type="gene ID" value="Csp11.Scaffold629.g8370"/>
</dbReference>
<dbReference type="GO" id="GO:0005886">
    <property type="term" value="C:plasma membrane"/>
    <property type="evidence" value="ECO:0007669"/>
    <property type="project" value="TreeGrafter"/>
</dbReference>
<keyword evidence="1" id="KW-1133">Transmembrane helix</keyword>